<dbReference type="AlphaFoldDB" id="A0A9W4TBB7"/>
<name>A0A9W4TBB7_9GLOM</name>
<sequence>ICKLYNEWMSEEVHELTSAGRIKRPTYNKVAQWVKVAWDSINVEKIKKSFKCCGISVTKDGTEDDFIFDYDLLKNENDNLGDDAVFEDTIYDDFITGYENTWN</sequence>
<proteinExistence type="predicted"/>
<evidence type="ECO:0000313" key="2">
    <source>
        <dbReference type="Proteomes" id="UP001153678"/>
    </source>
</evidence>
<gene>
    <name evidence="1" type="ORF">FWILDA_LOCUS18692</name>
</gene>
<accession>A0A9W4TBB7</accession>
<organism evidence="1 2">
    <name type="scientific">Funneliformis geosporum</name>
    <dbReference type="NCBI Taxonomy" id="1117311"/>
    <lineage>
        <taxon>Eukaryota</taxon>
        <taxon>Fungi</taxon>
        <taxon>Fungi incertae sedis</taxon>
        <taxon>Mucoromycota</taxon>
        <taxon>Glomeromycotina</taxon>
        <taxon>Glomeromycetes</taxon>
        <taxon>Glomerales</taxon>
        <taxon>Glomeraceae</taxon>
        <taxon>Funneliformis</taxon>
    </lineage>
</organism>
<dbReference type="OrthoDB" id="2432609at2759"/>
<dbReference type="Proteomes" id="UP001153678">
    <property type="component" value="Unassembled WGS sequence"/>
</dbReference>
<feature type="non-terminal residue" evidence="1">
    <location>
        <position position="1"/>
    </location>
</feature>
<reference evidence="1" key="1">
    <citation type="submission" date="2022-08" db="EMBL/GenBank/DDBJ databases">
        <authorList>
            <person name="Kallberg Y."/>
            <person name="Tangrot J."/>
            <person name="Rosling A."/>
        </authorList>
    </citation>
    <scope>NUCLEOTIDE SEQUENCE</scope>
    <source>
        <strain evidence="1">Wild A</strain>
    </source>
</reference>
<comment type="caution">
    <text evidence="1">The sequence shown here is derived from an EMBL/GenBank/DDBJ whole genome shotgun (WGS) entry which is preliminary data.</text>
</comment>
<dbReference type="EMBL" id="CAMKVN010019255">
    <property type="protein sequence ID" value="CAI2198677.1"/>
    <property type="molecule type" value="Genomic_DNA"/>
</dbReference>
<keyword evidence="2" id="KW-1185">Reference proteome</keyword>
<evidence type="ECO:0000313" key="1">
    <source>
        <dbReference type="EMBL" id="CAI2198677.1"/>
    </source>
</evidence>
<protein>
    <submittedName>
        <fullName evidence="1">16619_t:CDS:1</fullName>
    </submittedName>
</protein>